<dbReference type="InterPro" id="IPR036366">
    <property type="entry name" value="PGBDSf"/>
</dbReference>
<evidence type="ECO:0000256" key="1">
    <source>
        <dbReference type="ARBA" id="ARBA00004752"/>
    </source>
</evidence>
<sequence>MFLGDLMPTFNHLFLCCLALLAVVLAFAVTPQAAAAQTTAFRQAVAEGAARDDVLAEFYRAREFEGIWTGATELDRARRNALLAALAGAGDHGLPAAEYDPQTLMARLQAANTPAQKGAMEVEMSRLFLSYANDIQTGILTPRSVVSEIRREVPLRSRLEYLQGFLGSTPASYLATLPPSSSEYARLLREKMTLERLLANGGWGPSVSSSSLAAGASGAGVVALRDRLVAMGHMERSATQTYDVTIQAAVQRFQQAHGLTADGDAGAATLAEINVPAASRLQQIIVAMERERWMNRPRGERHVWVNLVDFSAAIMDNDSVTFQTRSVIGATGSGRQTPEFSDVMDHMVINPSWFVPRSIIVGEYLPAMQRSRDAISHILLTDGNGRTVNRGNVNFSNYTARTFPFSMRQPPSSRNALGLVKFMFPNQYNIYLHDTPAKSLFAREIRAYSHGCIRLNDPFEFGHALLAAQEADPEGYFQRILNSGTETRVNLVDPVPVHIVYRTAFTHTTGQLNFRRDIYDRDSRIWNALANEGVAVRAIGG</sequence>
<protein>
    <recommendedName>
        <fullName evidence="8">L,D-TPase catalytic domain-containing protein</fullName>
    </recommendedName>
</protein>
<dbReference type="GO" id="GO:0016740">
    <property type="term" value="F:transferase activity"/>
    <property type="evidence" value="ECO:0007669"/>
    <property type="project" value="UniProtKB-KW"/>
</dbReference>
<accession>M9R5T6</accession>
<evidence type="ECO:0000259" key="8">
    <source>
        <dbReference type="PROSITE" id="PS52029"/>
    </source>
</evidence>
<dbReference type="Proteomes" id="UP000005307">
    <property type="component" value="Chromosome"/>
</dbReference>
<dbReference type="InterPro" id="IPR045380">
    <property type="entry name" value="LD_TPept_scaffold_dom"/>
</dbReference>
<organism evidence="9 10">
    <name type="scientific">Octadecabacter antarcticus 307</name>
    <dbReference type="NCBI Taxonomy" id="391626"/>
    <lineage>
        <taxon>Bacteria</taxon>
        <taxon>Pseudomonadati</taxon>
        <taxon>Pseudomonadota</taxon>
        <taxon>Alphaproteobacteria</taxon>
        <taxon>Rhodobacterales</taxon>
        <taxon>Roseobacteraceae</taxon>
        <taxon>Octadecabacter</taxon>
    </lineage>
</organism>
<dbReference type="InterPro" id="IPR002477">
    <property type="entry name" value="Peptidoglycan-bd-like"/>
</dbReference>
<dbReference type="SUPFAM" id="SSF47090">
    <property type="entry name" value="PGBD-like"/>
    <property type="match status" value="1"/>
</dbReference>
<keyword evidence="4 7" id="KW-0133">Cell shape</keyword>
<evidence type="ECO:0000256" key="4">
    <source>
        <dbReference type="ARBA" id="ARBA00022960"/>
    </source>
</evidence>
<evidence type="ECO:0000256" key="2">
    <source>
        <dbReference type="ARBA" id="ARBA00005992"/>
    </source>
</evidence>
<evidence type="ECO:0000256" key="3">
    <source>
        <dbReference type="ARBA" id="ARBA00022679"/>
    </source>
</evidence>
<evidence type="ECO:0000256" key="7">
    <source>
        <dbReference type="PROSITE-ProRule" id="PRU01373"/>
    </source>
</evidence>
<dbReference type="InterPro" id="IPR036365">
    <property type="entry name" value="PGBD-like_sf"/>
</dbReference>
<dbReference type="GO" id="GO:0004180">
    <property type="term" value="F:carboxypeptidase activity"/>
    <property type="evidence" value="ECO:0007669"/>
    <property type="project" value="UniProtKB-ARBA"/>
</dbReference>
<dbReference type="SUPFAM" id="SSF141523">
    <property type="entry name" value="L,D-transpeptidase catalytic domain-like"/>
    <property type="match status" value="1"/>
</dbReference>
<gene>
    <name evidence="9" type="ORF">OAN307_c23490</name>
</gene>
<dbReference type="KEGG" id="oat:OAN307_c23490"/>
<comment type="pathway">
    <text evidence="1 7">Cell wall biogenesis; peptidoglycan biosynthesis.</text>
</comment>
<dbReference type="PROSITE" id="PS52029">
    <property type="entry name" value="LD_TPASE"/>
    <property type="match status" value="1"/>
</dbReference>
<keyword evidence="10" id="KW-1185">Reference proteome</keyword>
<dbReference type="EMBL" id="CP003740">
    <property type="protein sequence ID" value="AGI67964.1"/>
    <property type="molecule type" value="Genomic_DNA"/>
</dbReference>
<reference evidence="9 10" key="1">
    <citation type="journal article" date="2013" name="PLoS ONE">
        <title>Poles Apart: Arctic and Antarctic Octadecabacter strains Share High Genome Plasticity and a New Type of Xanthorhodopsin.</title>
        <authorList>
            <person name="Vollmers J."/>
            <person name="Voget S."/>
            <person name="Dietrich S."/>
            <person name="Gollnow K."/>
            <person name="Smits M."/>
            <person name="Meyer K."/>
            <person name="Brinkhoff T."/>
            <person name="Simon M."/>
            <person name="Daniel R."/>
        </authorList>
    </citation>
    <scope>NUCLEOTIDE SEQUENCE [LARGE SCALE GENOMIC DNA]</scope>
    <source>
        <strain evidence="9 10">307</strain>
    </source>
</reference>
<dbReference type="UniPathway" id="UPA00219"/>
<dbReference type="Gene3D" id="2.40.440.10">
    <property type="entry name" value="L,D-transpeptidase catalytic domain-like"/>
    <property type="match status" value="1"/>
</dbReference>
<feature type="active site" description="Proton donor/acceptor" evidence="7">
    <location>
        <position position="433"/>
    </location>
</feature>
<dbReference type="CDD" id="cd16913">
    <property type="entry name" value="YkuD_like"/>
    <property type="match status" value="1"/>
</dbReference>
<evidence type="ECO:0000313" key="10">
    <source>
        <dbReference type="Proteomes" id="UP000005307"/>
    </source>
</evidence>
<dbReference type="Gene3D" id="1.10.101.10">
    <property type="entry name" value="PGBD-like superfamily/PGBD"/>
    <property type="match status" value="1"/>
</dbReference>
<feature type="domain" description="L,D-TPase catalytic" evidence="8">
    <location>
        <begin position="301"/>
        <end position="490"/>
    </location>
</feature>
<feature type="active site" description="Nucleophile" evidence="7">
    <location>
        <position position="452"/>
    </location>
</feature>
<name>M9R5T6_9RHOB</name>
<dbReference type="GO" id="GO:0071555">
    <property type="term" value="P:cell wall organization"/>
    <property type="evidence" value="ECO:0007669"/>
    <property type="project" value="UniProtKB-UniRule"/>
</dbReference>
<keyword evidence="3" id="KW-0808">Transferase</keyword>
<dbReference type="InterPro" id="IPR052905">
    <property type="entry name" value="LD-transpeptidase_YkuD-like"/>
</dbReference>
<keyword evidence="5 7" id="KW-0573">Peptidoglycan synthesis</keyword>
<evidence type="ECO:0000313" key="9">
    <source>
        <dbReference type="EMBL" id="AGI67964.1"/>
    </source>
</evidence>
<dbReference type="Pfam" id="PF03734">
    <property type="entry name" value="YkuD"/>
    <property type="match status" value="1"/>
</dbReference>
<dbReference type="GO" id="GO:0009252">
    <property type="term" value="P:peptidoglycan biosynthetic process"/>
    <property type="evidence" value="ECO:0007669"/>
    <property type="project" value="UniProtKB-UniPathway"/>
</dbReference>
<proteinExistence type="inferred from homology"/>
<dbReference type="InterPro" id="IPR005490">
    <property type="entry name" value="LD_TPept_cat_dom"/>
</dbReference>
<evidence type="ECO:0000256" key="6">
    <source>
        <dbReference type="ARBA" id="ARBA00023316"/>
    </source>
</evidence>
<dbReference type="eggNOG" id="COG2989">
    <property type="taxonomic scope" value="Bacteria"/>
</dbReference>
<dbReference type="HOGENOM" id="CLU_020360_3_4_5"/>
<dbReference type="PANTHER" id="PTHR41533">
    <property type="entry name" value="L,D-TRANSPEPTIDASE HI_1667-RELATED"/>
    <property type="match status" value="1"/>
</dbReference>
<dbReference type="AlphaFoldDB" id="M9R5T6"/>
<dbReference type="GO" id="GO:0008360">
    <property type="term" value="P:regulation of cell shape"/>
    <property type="evidence" value="ECO:0007669"/>
    <property type="project" value="UniProtKB-UniRule"/>
</dbReference>
<dbReference type="Pfam" id="PF01471">
    <property type="entry name" value="PG_binding_1"/>
    <property type="match status" value="1"/>
</dbReference>
<dbReference type="Pfam" id="PF20142">
    <property type="entry name" value="Scaffold"/>
    <property type="match status" value="1"/>
</dbReference>
<dbReference type="STRING" id="391626.OAN307_c23490"/>
<keyword evidence="6 7" id="KW-0961">Cell wall biogenesis/degradation</keyword>
<dbReference type="InterPro" id="IPR038063">
    <property type="entry name" value="Transpep_catalytic_dom"/>
</dbReference>
<dbReference type="PANTHER" id="PTHR41533:SF2">
    <property type="entry name" value="BLR7131 PROTEIN"/>
    <property type="match status" value="1"/>
</dbReference>
<evidence type="ECO:0000256" key="5">
    <source>
        <dbReference type="ARBA" id="ARBA00022984"/>
    </source>
</evidence>
<comment type="similarity">
    <text evidence="2">Belongs to the YkuD family.</text>
</comment>